<dbReference type="AlphaFoldDB" id="A0A6F8PJX0"/>
<dbReference type="KEGG" id="tzo:THMIRHAT_01140"/>
<evidence type="ECO:0000313" key="2">
    <source>
        <dbReference type="Proteomes" id="UP000501466"/>
    </source>
</evidence>
<sequence length="140" mass="16047">MHLIEKSYEKKALLDLPPNARDVAEDLLTRYSLAQLLALQEQVTPPQAEQLLLQEHHAPVHHWMNILKATLLAKTTYFLPSKDMSQAQILYLIKCACTNADYPLGEYSLADIIEISKPEMRAFSEWLSHMANLLMDKKKT</sequence>
<name>A0A6F8PJX0_9GAMM</name>
<reference evidence="2" key="1">
    <citation type="submission" date="2019-11" db="EMBL/GenBank/DDBJ databases">
        <title>Isolation and characterization of two novel species in the genus Thiomicrorhabdus.</title>
        <authorList>
            <person name="Mochizuki J."/>
            <person name="Kojima H."/>
            <person name="Fukui M."/>
        </authorList>
    </citation>
    <scope>NUCLEOTIDE SEQUENCE [LARGE SCALE GENOMIC DNA]</scope>
    <source>
        <strain evidence="2">AkT22</strain>
    </source>
</reference>
<gene>
    <name evidence="1" type="ORF">THMIRHAT_01140</name>
</gene>
<proteinExistence type="predicted"/>
<keyword evidence="2" id="KW-1185">Reference proteome</keyword>
<evidence type="ECO:0000313" key="1">
    <source>
        <dbReference type="EMBL" id="BBP42368.1"/>
    </source>
</evidence>
<organism evidence="1 2">
    <name type="scientific">Thiosulfativibrio zosterae</name>
    <dbReference type="NCBI Taxonomy" id="2675053"/>
    <lineage>
        <taxon>Bacteria</taxon>
        <taxon>Pseudomonadati</taxon>
        <taxon>Pseudomonadota</taxon>
        <taxon>Gammaproteobacteria</taxon>
        <taxon>Thiotrichales</taxon>
        <taxon>Piscirickettsiaceae</taxon>
        <taxon>Thiosulfativibrio</taxon>
    </lineage>
</organism>
<protein>
    <submittedName>
        <fullName evidence="1">Uncharacterized protein</fullName>
    </submittedName>
</protein>
<accession>A0A6F8PJX0</accession>
<dbReference type="EMBL" id="AP021888">
    <property type="protein sequence ID" value="BBP42368.1"/>
    <property type="molecule type" value="Genomic_DNA"/>
</dbReference>
<dbReference type="Proteomes" id="UP000501466">
    <property type="component" value="Chromosome"/>
</dbReference>
<dbReference type="RefSeq" id="WP_173289733.1">
    <property type="nucleotide sequence ID" value="NZ_AP021888.1"/>
</dbReference>